<evidence type="ECO:0000313" key="1">
    <source>
        <dbReference type="EMBL" id="KDR96571.1"/>
    </source>
</evidence>
<sequence length="208" mass="24092">METKSCGLNCSTCFKSSEDFFVRAFVSNLGPVIAGVKPIHLFSISPSDKLKDEKIEKIHHYFSRCSKISYDIFECSDKSTKILFYNENTLDYVLSDQKNQRFLKSHGYPLNYTMDAYLGHLIEKMRECIDAHEMGIFFGYPLKDVMGFMGNPKLKFTKMAGWRVYGDPKKSDEVFANFNSAKLWFMKMLEQNSPRELLVQNSKLVYNS</sequence>
<keyword evidence="2" id="KW-1185">Reference proteome</keyword>
<proteinExistence type="predicted"/>
<dbReference type="OrthoDB" id="5393676at2"/>
<dbReference type="Proteomes" id="UP000027946">
    <property type="component" value="Unassembled WGS sequence"/>
</dbReference>
<evidence type="ECO:0008006" key="3">
    <source>
        <dbReference type="Google" id="ProtNLM"/>
    </source>
</evidence>
<dbReference type="EMBL" id="JJMM01000002">
    <property type="protein sequence ID" value="KDR96571.1"/>
    <property type="molecule type" value="Genomic_DNA"/>
</dbReference>
<evidence type="ECO:0000313" key="2">
    <source>
        <dbReference type="Proteomes" id="UP000027946"/>
    </source>
</evidence>
<dbReference type="eggNOG" id="ENOG50331N7">
    <property type="taxonomic scope" value="Bacteria"/>
</dbReference>
<dbReference type="STRING" id="1121324.CLIT_2c01770"/>
<dbReference type="Pfam" id="PF12672">
    <property type="entry name" value="DUF3793"/>
    <property type="match status" value="1"/>
</dbReference>
<dbReference type="RefSeq" id="WP_052635847.1">
    <property type="nucleotide sequence ID" value="NZ_FSRH01000001.1"/>
</dbReference>
<organism evidence="1 2">
    <name type="scientific">Peptoclostridium litorale DSM 5388</name>
    <dbReference type="NCBI Taxonomy" id="1121324"/>
    <lineage>
        <taxon>Bacteria</taxon>
        <taxon>Bacillati</taxon>
        <taxon>Bacillota</taxon>
        <taxon>Clostridia</taxon>
        <taxon>Peptostreptococcales</taxon>
        <taxon>Peptoclostridiaceae</taxon>
        <taxon>Peptoclostridium</taxon>
    </lineage>
</organism>
<accession>A0A069RHV4</accession>
<dbReference type="InterPro" id="IPR024523">
    <property type="entry name" value="DUF3793"/>
</dbReference>
<reference evidence="1 2" key="1">
    <citation type="submission" date="2014-03" db="EMBL/GenBank/DDBJ databases">
        <title>Genome sequence of Clostridium litorale W6, DSM 5388.</title>
        <authorList>
            <person name="Poehlein A."/>
            <person name="Jagirdar A."/>
            <person name="Khonsari B."/>
            <person name="Chibani C.M."/>
            <person name="Gutierrez Gutierrez D.A."/>
            <person name="Davydova E."/>
            <person name="Alghaithi H.S."/>
            <person name="Nair K.P."/>
            <person name="Dhamotharan K."/>
            <person name="Chandran L."/>
            <person name="G W."/>
            <person name="Daniel R."/>
        </authorList>
    </citation>
    <scope>NUCLEOTIDE SEQUENCE [LARGE SCALE GENOMIC DNA]</scope>
    <source>
        <strain evidence="1 2">W6</strain>
    </source>
</reference>
<dbReference type="AlphaFoldDB" id="A0A069RHV4"/>
<protein>
    <recommendedName>
        <fullName evidence="3">DUF3793 family protein</fullName>
    </recommendedName>
</protein>
<gene>
    <name evidence="1" type="ORF">CLIT_2c01770</name>
</gene>
<name>A0A069RHV4_PEPLI</name>
<comment type="caution">
    <text evidence="1">The sequence shown here is derived from an EMBL/GenBank/DDBJ whole genome shotgun (WGS) entry which is preliminary data.</text>
</comment>